<dbReference type="PANTHER" id="PTHR30055">
    <property type="entry name" value="HTH-TYPE TRANSCRIPTIONAL REGULATOR RUTR"/>
    <property type="match status" value="1"/>
</dbReference>
<feature type="domain" description="HTH tetR-type" evidence="5">
    <location>
        <begin position="1"/>
        <end position="61"/>
    </location>
</feature>
<dbReference type="PROSITE" id="PS50977">
    <property type="entry name" value="HTH_TETR_2"/>
    <property type="match status" value="1"/>
</dbReference>
<sequence>MEVREYIIAEADKLFCQFGFKSVTMDDIAKHLGMSKKTIYRHFSDKDELVTILISEKISTQDCMAKDTAENSENAIDEIFFAINSTNEMLANMNPKLFYDLQKYHPKAWMIFREFKEKTLRETIYRNLERGIKEGLYRDDINTDILTQLRLDQVDLIFSQHDQYTMNKYNLAQIMVELTEHFLYGVCSLTGLGHIYASKLKLKTEAPATTAKI</sequence>
<dbReference type="RefSeq" id="WP_330108171.1">
    <property type="nucleotide sequence ID" value="NZ_JAZDQT010000002.1"/>
</dbReference>
<dbReference type="EMBL" id="JAZDQT010000002">
    <property type="protein sequence ID" value="MEE1945852.1"/>
    <property type="molecule type" value="Genomic_DNA"/>
</dbReference>
<dbReference type="SUPFAM" id="SSF46689">
    <property type="entry name" value="Homeodomain-like"/>
    <property type="match status" value="1"/>
</dbReference>
<keyword evidence="2 4" id="KW-0238">DNA-binding</keyword>
<dbReference type="Gene3D" id="1.10.10.60">
    <property type="entry name" value="Homeodomain-like"/>
    <property type="match status" value="1"/>
</dbReference>
<reference evidence="6 7" key="1">
    <citation type="submission" date="2024-01" db="EMBL/GenBank/DDBJ databases">
        <title>Pedobacter sp. nov., isolated from fresh soil.</title>
        <authorList>
            <person name="Le N.T.T."/>
        </authorList>
    </citation>
    <scope>NUCLEOTIDE SEQUENCE [LARGE SCALE GENOMIC DNA]</scope>
    <source>
        <strain evidence="6 7">KR3-3</strain>
    </source>
</reference>
<gene>
    <name evidence="6" type="ORF">VRU48_12095</name>
</gene>
<evidence type="ECO:0000256" key="3">
    <source>
        <dbReference type="ARBA" id="ARBA00023163"/>
    </source>
</evidence>
<dbReference type="Proteomes" id="UP001336835">
    <property type="component" value="Unassembled WGS sequence"/>
</dbReference>
<evidence type="ECO:0000313" key="7">
    <source>
        <dbReference type="Proteomes" id="UP001336835"/>
    </source>
</evidence>
<keyword evidence="1" id="KW-0805">Transcription regulation</keyword>
<comment type="caution">
    <text evidence="6">The sequence shown here is derived from an EMBL/GenBank/DDBJ whole genome shotgun (WGS) entry which is preliminary data.</text>
</comment>
<organism evidence="6 7">
    <name type="scientific">Pedobacter albus</name>
    <dbReference type="NCBI Taxonomy" id="3113905"/>
    <lineage>
        <taxon>Bacteria</taxon>
        <taxon>Pseudomonadati</taxon>
        <taxon>Bacteroidota</taxon>
        <taxon>Sphingobacteriia</taxon>
        <taxon>Sphingobacteriales</taxon>
        <taxon>Sphingobacteriaceae</taxon>
        <taxon>Pedobacter</taxon>
    </lineage>
</organism>
<keyword evidence="7" id="KW-1185">Reference proteome</keyword>
<dbReference type="PRINTS" id="PR00455">
    <property type="entry name" value="HTHTETR"/>
</dbReference>
<dbReference type="InterPro" id="IPR009057">
    <property type="entry name" value="Homeodomain-like_sf"/>
</dbReference>
<feature type="DNA-binding region" description="H-T-H motif" evidence="4">
    <location>
        <begin position="24"/>
        <end position="43"/>
    </location>
</feature>
<proteinExistence type="predicted"/>
<protein>
    <submittedName>
        <fullName evidence="6">TetR/AcrR family transcriptional regulator</fullName>
    </submittedName>
</protein>
<name>A0ABU7I8R2_9SPHI</name>
<evidence type="ECO:0000313" key="6">
    <source>
        <dbReference type="EMBL" id="MEE1945852.1"/>
    </source>
</evidence>
<evidence type="ECO:0000256" key="1">
    <source>
        <dbReference type="ARBA" id="ARBA00023015"/>
    </source>
</evidence>
<evidence type="ECO:0000256" key="4">
    <source>
        <dbReference type="PROSITE-ProRule" id="PRU00335"/>
    </source>
</evidence>
<dbReference type="Gene3D" id="1.10.357.10">
    <property type="entry name" value="Tetracycline Repressor, domain 2"/>
    <property type="match status" value="1"/>
</dbReference>
<keyword evidence="3" id="KW-0804">Transcription</keyword>
<accession>A0ABU7I8R2</accession>
<evidence type="ECO:0000256" key="2">
    <source>
        <dbReference type="ARBA" id="ARBA00023125"/>
    </source>
</evidence>
<evidence type="ECO:0000259" key="5">
    <source>
        <dbReference type="PROSITE" id="PS50977"/>
    </source>
</evidence>
<dbReference type="InterPro" id="IPR001647">
    <property type="entry name" value="HTH_TetR"/>
</dbReference>
<dbReference type="InterPro" id="IPR050109">
    <property type="entry name" value="HTH-type_TetR-like_transc_reg"/>
</dbReference>
<dbReference type="Pfam" id="PF00440">
    <property type="entry name" value="TetR_N"/>
    <property type="match status" value="1"/>
</dbReference>
<dbReference type="PANTHER" id="PTHR30055:SF234">
    <property type="entry name" value="HTH-TYPE TRANSCRIPTIONAL REGULATOR BETI"/>
    <property type="match status" value="1"/>
</dbReference>